<sequence length="82" mass="9394">METTGNEENFSCREYLGYFLFLLEISGKESCFYIGSRFALGHYTIRKQGSFNTSSKFGQQALIVLKTKTNHTKKHFNNLIGT</sequence>
<evidence type="ECO:0000313" key="2">
    <source>
        <dbReference type="Proteomes" id="UP001249851"/>
    </source>
</evidence>
<evidence type="ECO:0000313" key="1">
    <source>
        <dbReference type="EMBL" id="KAK2556773.1"/>
    </source>
</evidence>
<reference evidence="1" key="1">
    <citation type="journal article" date="2023" name="G3 (Bethesda)">
        <title>Whole genome assembly and annotation of the endangered Caribbean coral Acropora cervicornis.</title>
        <authorList>
            <person name="Selwyn J.D."/>
            <person name="Vollmer S.V."/>
        </authorList>
    </citation>
    <scope>NUCLEOTIDE SEQUENCE</scope>
    <source>
        <strain evidence="1">K2</strain>
    </source>
</reference>
<protein>
    <submittedName>
        <fullName evidence="1">Uncharacterized protein</fullName>
    </submittedName>
</protein>
<dbReference type="Proteomes" id="UP001249851">
    <property type="component" value="Unassembled WGS sequence"/>
</dbReference>
<reference evidence="1" key="2">
    <citation type="journal article" date="2023" name="Science">
        <title>Genomic signatures of disease resistance in endangered staghorn corals.</title>
        <authorList>
            <person name="Vollmer S.V."/>
            <person name="Selwyn J.D."/>
            <person name="Despard B.A."/>
            <person name="Roesel C.L."/>
        </authorList>
    </citation>
    <scope>NUCLEOTIDE SEQUENCE</scope>
    <source>
        <strain evidence="1">K2</strain>
    </source>
</reference>
<name>A0AAD9V0L0_ACRCE</name>
<keyword evidence="2" id="KW-1185">Reference proteome</keyword>
<organism evidence="1 2">
    <name type="scientific">Acropora cervicornis</name>
    <name type="common">Staghorn coral</name>
    <dbReference type="NCBI Taxonomy" id="6130"/>
    <lineage>
        <taxon>Eukaryota</taxon>
        <taxon>Metazoa</taxon>
        <taxon>Cnidaria</taxon>
        <taxon>Anthozoa</taxon>
        <taxon>Hexacorallia</taxon>
        <taxon>Scleractinia</taxon>
        <taxon>Astrocoeniina</taxon>
        <taxon>Acroporidae</taxon>
        <taxon>Acropora</taxon>
    </lineage>
</organism>
<dbReference type="EMBL" id="JARQWQ010000054">
    <property type="protein sequence ID" value="KAK2556773.1"/>
    <property type="molecule type" value="Genomic_DNA"/>
</dbReference>
<proteinExistence type="predicted"/>
<comment type="caution">
    <text evidence="1">The sequence shown here is derived from an EMBL/GenBank/DDBJ whole genome shotgun (WGS) entry which is preliminary data.</text>
</comment>
<gene>
    <name evidence="1" type="ORF">P5673_021333</name>
</gene>
<accession>A0AAD9V0L0</accession>
<dbReference type="AlphaFoldDB" id="A0AAD9V0L0"/>